<dbReference type="NCBIfam" id="TIGR00693">
    <property type="entry name" value="thiE"/>
    <property type="match status" value="1"/>
</dbReference>
<dbReference type="HAMAP" id="MF_00228">
    <property type="entry name" value="Thz_kinase"/>
    <property type="match status" value="1"/>
</dbReference>
<evidence type="ECO:0000259" key="18">
    <source>
        <dbReference type="PROSITE" id="PS50814"/>
    </source>
</evidence>
<comment type="pathway">
    <text evidence="4">Cofactor biosynthesis; thiamine diphosphate biosynthesis; 4-methyl-5-(2-phosphoethyl)-thiazole from 5-(2-hydroxyethyl)-4-methylthiazole: step 1/1.</text>
</comment>
<evidence type="ECO:0000256" key="3">
    <source>
        <dbReference type="ARBA" id="ARBA00003814"/>
    </source>
</evidence>
<evidence type="ECO:0000256" key="4">
    <source>
        <dbReference type="ARBA" id="ARBA00004868"/>
    </source>
</evidence>
<dbReference type="PRINTS" id="PR01099">
    <property type="entry name" value="HYETHTZKNASE"/>
</dbReference>
<proteinExistence type="inferred from homology"/>
<dbReference type="InterPro" id="IPR029056">
    <property type="entry name" value="Ribokinase-like"/>
</dbReference>
<comment type="pathway">
    <text evidence="5">Cofactor biosynthesis; thiamine diphosphate biosynthesis; thiamine phosphate from 4-amino-2-methyl-5-diphosphomethylpyrimidine and 4-methyl-5-(2-phosphoethyl)-thiazole: step 1/1.</text>
</comment>
<dbReference type="InterPro" id="IPR003306">
    <property type="entry name" value="WIF"/>
</dbReference>
<dbReference type="Gene3D" id="3.40.1190.20">
    <property type="match status" value="1"/>
</dbReference>
<accession>A0A364L5I9</accession>
<dbReference type="PROSITE" id="PS50814">
    <property type="entry name" value="WIF"/>
    <property type="match status" value="1"/>
</dbReference>
<dbReference type="UniPathway" id="UPA00060">
    <property type="reaction ID" value="UER00139"/>
</dbReference>
<sequence length="522" mass="55037">MTLDLSLYLVTDSTPAILGSRDIYTVVEEACKGGVTIVQYRDKTSDTGALVETATKLHDITKRYNVPLIINDRVDVAIASGAEGVHLGQDDMSITAAKKILSKDAIVGISASTVEEAVRAVKEGADYLGIGTLFATPTKTNTKNIIGTAGVQMILDSISRLDRAVSTVGIGGINLSNVQRVLYQSAAPNKALDGVAVVSAIMAAENPKSVAEQLKETIATPPAFVTRNSIEDSSAVDVSALAAAVPEVVQKVVNFHPIVHSMINFVVANFVANVAISAGLSPIMSQYGDEAKDLAVHGGGLVINMGTLTSASIGEYLKAVKAYNSNGNPVVLDPVGAGATAIRRDAVRTLMAGGYFDLIKGNEREIRQVYGNTANLTQRGVDSGPSALNDVEKATLARDLARRERNIVLITGTIDYLSDGRRVIAIKNGHELLSKATGTGCAIGTICGAYLAAYRDNKLLAVLAGLLMYEIAAENAAAKDTVNGPGTFLPAFLDEIHFIWQKASEGDLKWAQGRAKIEEVKL</sequence>
<keyword evidence="10" id="KW-0067">ATP-binding</keyword>
<comment type="catalytic activity">
    <reaction evidence="1">
        <text>5-(2-hydroxyethyl)-4-methylthiazole + ATP = 4-methyl-5-(2-phosphooxyethyl)-thiazole + ADP + H(+)</text>
        <dbReference type="Rhea" id="RHEA:24212"/>
        <dbReference type="ChEBI" id="CHEBI:15378"/>
        <dbReference type="ChEBI" id="CHEBI:17957"/>
        <dbReference type="ChEBI" id="CHEBI:30616"/>
        <dbReference type="ChEBI" id="CHEBI:58296"/>
        <dbReference type="ChEBI" id="CHEBI:456216"/>
        <dbReference type="EC" id="2.7.1.50"/>
    </reaction>
</comment>
<evidence type="ECO:0000256" key="15">
    <source>
        <dbReference type="ARBA" id="ARBA00047883"/>
    </source>
</evidence>
<evidence type="ECO:0000256" key="13">
    <source>
        <dbReference type="ARBA" id="ARBA00047334"/>
    </source>
</evidence>
<evidence type="ECO:0000313" key="19">
    <source>
        <dbReference type="EMBL" id="RAO71090.1"/>
    </source>
</evidence>
<keyword evidence="12" id="KW-0784">Thiamine biosynthesis</keyword>
<dbReference type="GO" id="GO:0000287">
    <property type="term" value="F:magnesium ion binding"/>
    <property type="evidence" value="ECO:0007669"/>
    <property type="project" value="InterPro"/>
</dbReference>
<dbReference type="FunFam" id="3.40.1190.20:FF:000042">
    <property type="entry name" value="Probable thiamine biosynthetic bifunctional enzyme"/>
    <property type="match status" value="1"/>
</dbReference>
<evidence type="ECO:0000313" key="20">
    <source>
        <dbReference type="Proteomes" id="UP000249363"/>
    </source>
</evidence>
<evidence type="ECO:0000256" key="14">
    <source>
        <dbReference type="ARBA" id="ARBA00047851"/>
    </source>
</evidence>
<dbReference type="InterPro" id="IPR034291">
    <property type="entry name" value="TMP_synthase"/>
</dbReference>
<keyword evidence="6" id="KW-0808">Transferase</keyword>
<evidence type="ECO:0000256" key="7">
    <source>
        <dbReference type="ARBA" id="ARBA00022723"/>
    </source>
</evidence>
<evidence type="ECO:0000256" key="9">
    <source>
        <dbReference type="ARBA" id="ARBA00022777"/>
    </source>
</evidence>
<dbReference type="Pfam" id="PF02581">
    <property type="entry name" value="TMP-TENI"/>
    <property type="match status" value="1"/>
</dbReference>
<dbReference type="GO" id="GO:0005524">
    <property type="term" value="F:ATP binding"/>
    <property type="evidence" value="ECO:0007669"/>
    <property type="project" value="UniProtKB-KW"/>
</dbReference>
<keyword evidence="9" id="KW-0418">Kinase</keyword>
<feature type="domain" description="WIF" evidence="18">
    <location>
        <begin position="449"/>
        <end position="522"/>
    </location>
</feature>
<dbReference type="GO" id="GO:0009229">
    <property type="term" value="P:thiamine diphosphate biosynthetic process"/>
    <property type="evidence" value="ECO:0007669"/>
    <property type="project" value="UniProtKB-UniPathway"/>
</dbReference>
<dbReference type="AlphaFoldDB" id="A0A364L5I9"/>
<evidence type="ECO:0000256" key="1">
    <source>
        <dbReference type="ARBA" id="ARBA00001771"/>
    </source>
</evidence>
<dbReference type="GO" id="GO:0009228">
    <property type="term" value="P:thiamine biosynthetic process"/>
    <property type="evidence" value="ECO:0007669"/>
    <property type="project" value="UniProtKB-KW"/>
</dbReference>
<dbReference type="InterPro" id="IPR000417">
    <property type="entry name" value="Hyethyz_kinase"/>
</dbReference>
<dbReference type="SUPFAM" id="SSF53613">
    <property type="entry name" value="Ribokinase-like"/>
    <property type="match status" value="1"/>
</dbReference>
<comment type="catalytic activity">
    <reaction evidence="13">
        <text>4-methyl-5-(2-phosphooxyethyl)-thiazole + 4-amino-2-methyl-5-(diphosphooxymethyl)pyrimidine + H(+) = thiamine phosphate + diphosphate</text>
        <dbReference type="Rhea" id="RHEA:22328"/>
        <dbReference type="ChEBI" id="CHEBI:15378"/>
        <dbReference type="ChEBI" id="CHEBI:33019"/>
        <dbReference type="ChEBI" id="CHEBI:37575"/>
        <dbReference type="ChEBI" id="CHEBI:57841"/>
        <dbReference type="ChEBI" id="CHEBI:58296"/>
        <dbReference type="EC" id="2.5.1.3"/>
    </reaction>
</comment>
<dbReference type="Pfam" id="PF02110">
    <property type="entry name" value="HK"/>
    <property type="match status" value="1"/>
</dbReference>
<comment type="catalytic activity">
    <reaction evidence="14">
        <text>2-(2-carboxy-4-methylthiazol-5-yl)ethyl phosphate + 4-amino-2-methyl-5-(diphosphooxymethyl)pyrimidine + 2 H(+) = thiamine phosphate + CO2 + diphosphate</text>
        <dbReference type="Rhea" id="RHEA:47848"/>
        <dbReference type="ChEBI" id="CHEBI:15378"/>
        <dbReference type="ChEBI" id="CHEBI:16526"/>
        <dbReference type="ChEBI" id="CHEBI:33019"/>
        <dbReference type="ChEBI" id="CHEBI:37575"/>
        <dbReference type="ChEBI" id="CHEBI:57841"/>
        <dbReference type="ChEBI" id="CHEBI:62890"/>
        <dbReference type="EC" id="2.5.1.3"/>
    </reaction>
</comment>
<dbReference type="SUPFAM" id="SSF51391">
    <property type="entry name" value="Thiamin phosphate synthase"/>
    <property type="match status" value="1"/>
</dbReference>
<keyword evidence="7" id="KW-0479">Metal-binding</keyword>
<dbReference type="Gene3D" id="3.20.20.70">
    <property type="entry name" value="Aldolase class I"/>
    <property type="match status" value="1"/>
</dbReference>
<dbReference type="GeneID" id="63796318"/>
<evidence type="ECO:0000256" key="2">
    <source>
        <dbReference type="ARBA" id="ARBA00001946"/>
    </source>
</evidence>
<evidence type="ECO:0000256" key="6">
    <source>
        <dbReference type="ARBA" id="ARBA00022679"/>
    </source>
</evidence>
<comment type="caution">
    <text evidence="19">The sequence shown here is derived from an EMBL/GenBank/DDBJ whole genome shotgun (WGS) entry which is preliminary data.</text>
</comment>
<evidence type="ECO:0000256" key="12">
    <source>
        <dbReference type="ARBA" id="ARBA00022977"/>
    </source>
</evidence>
<gene>
    <name evidence="19" type="ORF">BHQ10_007102</name>
</gene>
<dbReference type="InterPro" id="IPR036206">
    <property type="entry name" value="ThiamineP_synth_sf"/>
</dbReference>
<name>A0A364L5I9_TALAM</name>
<protein>
    <recommendedName>
        <fullName evidence="18">WIF domain-containing protein</fullName>
    </recommendedName>
</protein>
<dbReference type="GO" id="GO:0004789">
    <property type="term" value="F:thiamine-phosphate diphosphorylase activity"/>
    <property type="evidence" value="ECO:0007669"/>
    <property type="project" value="UniProtKB-EC"/>
</dbReference>
<dbReference type="PANTHER" id="PTHR20857:SF23">
    <property type="entry name" value="THIAMINE BIOSYNTHETIC BIFUNCTIONAL ENZYME"/>
    <property type="match status" value="1"/>
</dbReference>
<dbReference type="CDD" id="cd01170">
    <property type="entry name" value="THZ_kinase"/>
    <property type="match status" value="1"/>
</dbReference>
<keyword evidence="11" id="KW-0460">Magnesium</keyword>
<dbReference type="InterPro" id="IPR022998">
    <property type="entry name" value="ThiamineP_synth_TenI"/>
</dbReference>
<dbReference type="CDD" id="cd00564">
    <property type="entry name" value="TMP_TenI"/>
    <property type="match status" value="1"/>
</dbReference>
<dbReference type="Proteomes" id="UP000249363">
    <property type="component" value="Unassembled WGS sequence"/>
</dbReference>
<dbReference type="InterPro" id="IPR013785">
    <property type="entry name" value="Aldolase_TIM"/>
</dbReference>
<evidence type="ECO:0000256" key="16">
    <source>
        <dbReference type="ARBA" id="ARBA00061146"/>
    </source>
</evidence>
<dbReference type="HAMAP" id="MF_00097">
    <property type="entry name" value="TMP_synthase"/>
    <property type="match status" value="1"/>
</dbReference>
<keyword evidence="8" id="KW-0547">Nucleotide-binding</keyword>
<dbReference type="NCBIfam" id="NF006830">
    <property type="entry name" value="PRK09355.1"/>
    <property type="match status" value="1"/>
</dbReference>
<evidence type="ECO:0000256" key="8">
    <source>
        <dbReference type="ARBA" id="ARBA00022741"/>
    </source>
</evidence>
<dbReference type="GO" id="GO:0005737">
    <property type="term" value="C:cytoplasm"/>
    <property type="evidence" value="ECO:0007669"/>
    <property type="project" value="TreeGrafter"/>
</dbReference>
<evidence type="ECO:0000256" key="10">
    <source>
        <dbReference type="ARBA" id="ARBA00022840"/>
    </source>
</evidence>
<dbReference type="OrthoDB" id="4994at2759"/>
<evidence type="ECO:0000256" key="11">
    <source>
        <dbReference type="ARBA" id="ARBA00022842"/>
    </source>
</evidence>
<evidence type="ECO:0000256" key="5">
    <source>
        <dbReference type="ARBA" id="ARBA00005165"/>
    </source>
</evidence>
<dbReference type="FunFam" id="3.20.20.70:FF:000104">
    <property type="entry name" value="Thiamine biosynthetic bifunctional enzyme"/>
    <property type="match status" value="1"/>
</dbReference>
<reference evidence="19 20" key="1">
    <citation type="journal article" date="2017" name="Biotechnol. Biofuels">
        <title>Differential beta-glucosidase expression as a function of carbon source availability in Talaromyces amestolkiae: a genomic and proteomic approach.</title>
        <authorList>
            <person name="de Eugenio L.I."/>
            <person name="Mendez-Liter J.A."/>
            <person name="Nieto-Dominguez M."/>
            <person name="Alonso L."/>
            <person name="Gil-Munoz J."/>
            <person name="Barriuso J."/>
            <person name="Prieto A."/>
            <person name="Martinez M.J."/>
        </authorList>
    </citation>
    <scope>NUCLEOTIDE SEQUENCE [LARGE SCALE GENOMIC DNA]</scope>
    <source>
        <strain evidence="19 20">CIB</strain>
    </source>
</reference>
<comment type="function">
    <text evidence="3">Condenses 4-methyl-5-(beta-hydroxyethyl)thiazole monophosphate (THZ-P) and 2-methyl-4-amino-5-hydroxymethyl pyrimidine pyrophosphate (HMP-PP) to form thiamine monophosphate (TMP).</text>
</comment>
<organism evidence="19 20">
    <name type="scientific">Talaromyces amestolkiae</name>
    <dbReference type="NCBI Taxonomy" id="1196081"/>
    <lineage>
        <taxon>Eukaryota</taxon>
        <taxon>Fungi</taxon>
        <taxon>Dikarya</taxon>
        <taxon>Ascomycota</taxon>
        <taxon>Pezizomycotina</taxon>
        <taxon>Eurotiomycetes</taxon>
        <taxon>Eurotiomycetidae</taxon>
        <taxon>Eurotiales</taxon>
        <taxon>Trichocomaceae</taxon>
        <taxon>Talaromyces</taxon>
        <taxon>Talaromyces sect. Talaromyces</taxon>
    </lineage>
</organism>
<evidence type="ECO:0000256" key="17">
    <source>
        <dbReference type="ARBA" id="ARBA00061283"/>
    </source>
</evidence>
<keyword evidence="20" id="KW-1185">Reference proteome</keyword>
<comment type="catalytic activity">
    <reaction evidence="15">
        <text>2-[(2R,5Z)-2-carboxy-4-methylthiazol-5(2H)-ylidene]ethyl phosphate + 4-amino-2-methyl-5-(diphosphooxymethyl)pyrimidine + 2 H(+) = thiamine phosphate + CO2 + diphosphate</text>
        <dbReference type="Rhea" id="RHEA:47844"/>
        <dbReference type="ChEBI" id="CHEBI:15378"/>
        <dbReference type="ChEBI" id="CHEBI:16526"/>
        <dbReference type="ChEBI" id="CHEBI:33019"/>
        <dbReference type="ChEBI" id="CHEBI:37575"/>
        <dbReference type="ChEBI" id="CHEBI:57841"/>
        <dbReference type="ChEBI" id="CHEBI:62899"/>
        <dbReference type="EC" id="2.5.1.3"/>
    </reaction>
</comment>
<dbReference type="PANTHER" id="PTHR20857">
    <property type="entry name" value="THIAMINE-PHOSPHATE PYROPHOSPHORYLASE"/>
    <property type="match status" value="1"/>
</dbReference>
<dbReference type="GO" id="GO:0004417">
    <property type="term" value="F:hydroxyethylthiazole kinase activity"/>
    <property type="evidence" value="ECO:0007669"/>
    <property type="project" value="UniProtKB-EC"/>
</dbReference>
<comment type="similarity">
    <text evidence="16">In the C-terminal section; belongs to the Thz kinase family.</text>
</comment>
<dbReference type="EMBL" id="MIKG01000014">
    <property type="protein sequence ID" value="RAO71090.1"/>
    <property type="molecule type" value="Genomic_DNA"/>
</dbReference>
<dbReference type="RefSeq" id="XP_040735606.1">
    <property type="nucleotide sequence ID" value="XM_040879762.1"/>
</dbReference>
<comment type="similarity">
    <text evidence="17">In the N-terminal section; belongs to the thiamine-phosphate synthase family.</text>
</comment>
<dbReference type="STRING" id="1196081.A0A364L5I9"/>
<comment type="cofactor">
    <cofactor evidence="2">
        <name>Mg(2+)</name>
        <dbReference type="ChEBI" id="CHEBI:18420"/>
    </cofactor>
</comment>